<dbReference type="AlphaFoldDB" id="A0A8J2NIZ5"/>
<proteinExistence type="predicted"/>
<name>A0A8J2NIZ5_9HEXA</name>
<dbReference type="Proteomes" id="UP000708208">
    <property type="component" value="Unassembled WGS sequence"/>
</dbReference>
<evidence type="ECO:0000313" key="2">
    <source>
        <dbReference type="Proteomes" id="UP000708208"/>
    </source>
</evidence>
<organism evidence="1 2">
    <name type="scientific">Allacma fusca</name>
    <dbReference type="NCBI Taxonomy" id="39272"/>
    <lineage>
        <taxon>Eukaryota</taxon>
        <taxon>Metazoa</taxon>
        <taxon>Ecdysozoa</taxon>
        <taxon>Arthropoda</taxon>
        <taxon>Hexapoda</taxon>
        <taxon>Collembola</taxon>
        <taxon>Symphypleona</taxon>
        <taxon>Sminthuridae</taxon>
        <taxon>Allacma</taxon>
    </lineage>
</organism>
<reference evidence="1" key="1">
    <citation type="submission" date="2021-06" db="EMBL/GenBank/DDBJ databases">
        <authorList>
            <person name="Hodson N. C."/>
            <person name="Mongue J. A."/>
            <person name="Jaron S. K."/>
        </authorList>
    </citation>
    <scope>NUCLEOTIDE SEQUENCE</scope>
</reference>
<comment type="caution">
    <text evidence="1">The sequence shown here is derived from an EMBL/GenBank/DDBJ whole genome shotgun (WGS) entry which is preliminary data.</text>
</comment>
<dbReference type="EMBL" id="CAJVCH010024043">
    <property type="protein sequence ID" value="CAG7696074.1"/>
    <property type="molecule type" value="Genomic_DNA"/>
</dbReference>
<keyword evidence="2" id="KW-1185">Reference proteome</keyword>
<accession>A0A8J2NIZ5</accession>
<protein>
    <submittedName>
        <fullName evidence="1">Uncharacterized protein</fullName>
    </submittedName>
</protein>
<gene>
    <name evidence="1" type="ORF">AFUS01_LOCUS3910</name>
</gene>
<evidence type="ECO:0000313" key="1">
    <source>
        <dbReference type="EMBL" id="CAG7696074.1"/>
    </source>
</evidence>
<feature type="non-terminal residue" evidence="1">
    <location>
        <position position="1"/>
    </location>
</feature>
<sequence length="48" mass="5390">KKAVGTHKKSVHKTSGEDIDETIEFVVRVYAIDEDSSDEIEVISNLEQ</sequence>